<evidence type="ECO:0000256" key="3">
    <source>
        <dbReference type="ARBA" id="ARBA00022692"/>
    </source>
</evidence>
<dbReference type="PhylomeDB" id="K4AUJ1"/>
<reference evidence="7" key="1">
    <citation type="journal article" date="2012" name="Nature">
        <title>The tomato genome sequence provides insights into fleshy fruit evolution.</title>
        <authorList>
            <consortium name="Tomato Genome Consortium"/>
        </authorList>
    </citation>
    <scope>NUCLEOTIDE SEQUENCE [LARGE SCALE GENOMIC DNA]</scope>
    <source>
        <strain evidence="7">cv. Heinz 1706</strain>
    </source>
</reference>
<dbReference type="InterPro" id="IPR007749">
    <property type="entry name" value="DUF677"/>
</dbReference>
<dbReference type="GO" id="GO:0016020">
    <property type="term" value="C:membrane"/>
    <property type="evidence" value="ECO:0007669"/>
    <property type="project" value="UniProtKB-SubCell"/>
</dbReference>
<keyword evidence="4 6" id="KW-1133">Transmembrane helix</keyword>
<dbReference type="Proteomes" id="UP000004994">
    <property type="component" value="Chromosome 1"/>
</dbReference>
<evidence type="ECO:0000256" key="2">
    <source>
        <dbReference type="ARBA" id="ARBA00009074"/>
    </source>
</evidence>
<dbReference type="Gramene" id="Solyc01g016600.1.1">
    <property type="protein sequence ID" value="Solyc01g016600.1.1"/>
    <property type="gene ID" value="Solyc01g016600.1"/>
</dbReference>
<protein>
    <submittedName>
        <fullName evidence="7">Uncharacterized protein</fullName>
    </submittedName>
</protein>
<comment type="similarity">
    <text evidence="2">Belongs to the UPF0496 family.</text>
</comment>
<dbReference type="AlphaFoldDB" id="K4AUJ1"/>
<evidence type="ECO:0000313" key="7">
    <source>
        <dbReference type="EnsemblPlants" id="Solyc01g016600.1.1"/>
    </source>
</evidence>
<dbReference type="Pfam" id="PF05055">
    <property type="entry name" value="DUF677"/>
    <property type="match status" value="2"/>
</dbReference>
<evidence type="ECO:0000256" key="6">
    <source>
        <dbReference type="SAM" id="Phobius"/>
    </source>
</evidence>
<name>K4AUJ1_SOLLC</name>
<evidence type="ECO:0000256" key="5">
    <source>
        <dbReference type="ARBA" id="ARBA00023136"/>
    </source>
</evidence>
<keyword evidence="8" id="KW-1185">Reference proteome</keyword>
<dbReference type="InParanoid" id="K4AUJ1"/>
<dbReference type="EnsemblPlants" id="Solyc01g016600.1.1">
    <property type="protein sequence ID" value="Solyc01g016600.1.1"/>
    <property type="gene ID" value="Solyc01g016600.1"/>
</dbReference>
<accession>K4AUJ1</accession>
<proteinExistence type="inferred from homology"/>
<evidence type="ECO:0000256" key="4">
    <source>
        <dbReference type="ARBA" id="ARBA00022989"/>
    </source>
</evidence>
<dbReference type="PaxDb" id="4081-Solyc01g016600.1.1"/>
<dbReference type="PANTHER" id="PTHR31113">
    <property type="entry name" value="UPF0496 PROTEIN 3-RELATED"/>
    <property type="match status" value="1"/>
</dbReference>
<organism evidence="7">
    <name type="scientific">Solanum lycopersicum</name>
    <name type="common">Tomato</name>
    <name type="synonym">Lycopersicon esculentum</name>
    <dbReference type="NCBI Taxonomy" id="4081"/>
    <lineage>
        <taxon>Eukaryota</taxon>
        <taxon>Viridiplantae</taxon>
        <taxon>Streptophyta</taxon>
        <taxon>Embryophyta</taxon>
        <taxon>Tracheophyta</taxon>
        <taxon>Spermatophyta</taxon>
        <taxon>Magnoliopsida</taxon>
        <taxon>eudicotyledons</taxon>
        <taxon>Gunneridae</taxon>
        <taxon>Pentapetalae</taxon>
        <taxon>asterids</taxon>
        <taxon>lamiids</taxon>
        <taxon>Solanales</taxon>
        <taxon>Solanaceae</taxon>
        <taxon>Solanoideae</taxon>
        <taxon>Solaneae</taxon>
        <taxon>Solanum</taxon>
        <taxon>Solanum subgen. Lycopersicon</taxon>
    </lineage>
</organism>
<comment type="subcellular location">
    <subcellularLocation>
        <location evidence="1">Membrane</location>
    </subcellularLocation>
</comment>
<dbReference type="eggNOG" id="ENOG502QQBT">
    <property type="taxonomic scope" value="Eukaryota"/>
</dbReference>
<feature type="transmembrane region" description="Helical" evidence="6">
    <location>
        <begin position="25"/>
        <end position="46"/>
    </location>
</feature>
<keyword evidence="5 6" id="KW-0472">Membrane</keyword>
<dbReference type="STRING" id="4081.K4AUJ1"/>
<evidence type="ECO:0000256" key="1">
    <source>
        <dbReference type="ARBA" id="ARBA00004370"/>
    </source>
</evidence>
<dbReference type="PANTHER" id="PTHR31113:SF3">
    <property type="entry name" value="UPF0496 PROTEIN 1"/>
    <property type="match status" value="1"/>
</dbReference>
<reference evidence="7" key="2">
    <citation type="submission" date="2015-06" db="UniProtKB">
        <authorList>
            <consortium name="EnsemblPlants"/>
        </authorList>
    </citation>
    <scope>IDENTIFICATION</scope>
    <source>
        <strain evidence="7">cv. Heinz 1706</strain>
    </source>
</reference>
<keyword evidence="3 6" id="KW-0812">Transmembrane</keyword>
<dbReference type="HOGENOM" id="CLU_1974381_0_0_1"/>
<evidence type="ECO:0000313" key="8">
    <source>
        <dbReference type="Proteomes" id="UP000004994"/>
    </source>
</evidence>
<sequence length="127" mass="14511">MTLQLKKNKLDKRLKYIHARKKVSIIIYVATCTAVLIFSIVAASIATPRVASGADRLTGNRDWLLLKKFEFSIDEDVVTVSIKEIKKKMDVFMKNVQLLGMKDDVCSRDIRLARTVDLQRIIKPPNH</sequence>